<dbReference type="AlphaFoldDB" id="A0A2P1BNA5"/>
<accession>A0A2P1BNA5</accession>
<keyword evidence="1" id="KW-1133">Transmembrane helix</keyword>
<dbReference type="EMBL" id="MG700548">
    <property type="protein sequence ID" value="AVI43179.1"/>
    <property type="molecule type" value="Genomic_DNA"/>
</dbReference>
<geneLocation type="plasmid" evidence="2">
    <name>pUJ-1KPC</name>
</geneLocation>
<reference evidence="2" key="1">
    <citation type="submission" date="2017-12" db="EMBL/GenBank/DDBJ databases">
        <title>Insights into the successfully spreading KPC-encoding IncII plasmids.</title>
        <authorList>
            <person name="Brandt C."/>
            <person name="Pletz M.W."/>
            <person name="Makarewicz O."/>
        </authorList>
    </citation>
    <scope>NUCLEOTIDE SEQUENCE</scope>
    <source>
        <strain evidence="2">UR15381</strain>
        <plasmid evidence="2">pUJ-1KPC</plasmid>
    </source>
</reference>
<evidence type="ECO:0000256" key="1">
    <source>
        <dbReference type="SAM" id="Phobius"/>
    </source>
</evidence>
<evidence type="ECO:0000313" key="2">
    <source>
        <dbReference type="EMBL" id="AVI43179.1"/>
    </source>
</evidence>
<keyword evidence="1" id="KW-0472">Membrane</keyword>
<sequence length="54" mass="6431">MSFNAKDMTQGGQIANMRFRMFGQIANIIFYVLFILFWVLCGLMLMYRLSWQTL</sequence>
<gene>
    <name evidence="2" type="primary">traD_1</name>
</gene>
<keyword evidence="2" id="KW-0614">Plasmid</keyword>
<protein>
    <submittedName>
        <fullName evidence="2">Coupling protein TraD</fullName>
    </submittedName>
</protein>
<organism evidence="2">
    <name type="scientific">Klebsiella pneumoniae</name>
    <dbReference type="NCBI Taxonomy" id="573"/>
    <lineage>
        <taxon>Bacteria</taxon>
        <taxon>Pseudomonadati</taxon>
        <taxon>Pseudomonadota</taxon>
        <taxon>Gammaproteobacteria</taxon>
        <taxon>Enterobacterales</taxon>
        <taxon>Enterobacteriaceae</taxon>
        <taxon>Klebsiella/Raoultella group</taxon>
        <taxon>Klebsiella</taxon>
        <taxon>Klebsiella pneumoniae complex</taxon>
    </lineage>
</organism>
<proteinExistence type="predicted"/>
<keyword evidence="1" id="KW-0812">Transmembrane</keyword>
<dbReference type="RefSeq" id="WP_227541986.1">
    <property type="nucleotide sequence ID" value="NZ_RDAY01000003.1"/>
</dbReference>
<name>A0A2P1BNA5_KLEPN</name>
<feature type="transmembrane region" description="Helical" evidence="1">
    <location>
        <begin position="21"/>
        <end position="47"/>
    </location>
</feature>